<dbReference type="InterPro" id="IPR018376">
    <property type="entry name" value="Enoyl-CoA_hyd/isom_CS"/>
</dbReference>
<evidence type="ECO:0000256" key="3">
    <source>
        <dbReference type="ARBA" id="ARBA00023268"/>
    </source>
</evidence>
<dbReference type="GO" id="GO:0070403">
    <property type="term" value="F:NAD+ binding"/>
    <property type="evidence" value="ECO:0007669"/>
    <property type="project" value="InterPro"/>
</dbReference>
<evidence type="ECO:0000256" key="2">
    <source>
        <dbReference type="ARBA" id="ARBA00023239"/>
    </source>
</evidence>
<sequence>MEVGCDGVAVITIVHPPINSLSFEIMESLEKHYKEALGRDDVKAIVLTGADGKLSGGFDIGILKGIQEGKIEQPKLGYLAIDFITGTLEDASKPCVSAIDGLAIGGGLEISMACHARICTSTADIGLPELTVGIIPGFGGTQRLPRLVGLTKALEMILMSKIIKGNEAHRLGLVDAIVPPNELLDTARHWALDIAECRRPWIRTLHKSDKLVTFEKAREIFKSVRVQAKQAAYIQLPLECIDVIEEGIVAGPLAGLWKESHCFQKLLFSGPSKNLVNVYLAQQVTLNAPVINNNLGLVPRKIKKVAVLGGGLMGSGIATKLILNNFPVILKEVDGNFLKEGLDRVQVNLQSCIKDGKLNPEEFNKTFSLLTGSLNFEGFKDVDMVIEAISGNVSSKQQVFTDLEKYCPSHCVFTTNTSAIDLNLIGAKTKSKDQIIGYVEDIVINKF</sequence>
<evidence type="ECO:0000256" key="4">
    <source>
        <dbReference type="RuleBase" id="RU003707"/>
    </source>
</evidence>
<comment type="caution">
    <text evidence="6">The sequence shown here is derived from an EMBL/GenBank/DDBJ whole genome shotgun (WGS) entry which is preliminary data.</text>
</comment>
<gene>
    <name evidence="6" type="ORF">J5N97_009534</name>
</gene>
<dbReference type="CDD" id="cd06558">
    <property type="entry name" value="crotonase-like"/>
    <property type="match status" value="1"/>
</dbReference>
<dbReference type="Pfam" id="PF00378">
    <property type="entry name" value="ECH_1"/>
    <property type="match status" value="1"/>
</dbReference>
<evidence type="ECO:0000256" key="1">
    <source>
        <dbReference type="ARBA" id="ARBA00023235"/>
    </source>
</evidence>
<keyword evidence="7" id="KW-1185">Reference proteome</keyword>
<dbReference type="Gene3D" id="3.40.50.720">
    <property type="entry name" value="NAD(P)-binding Rossmann-like Domain"/>
    <property type="match status" value="1"/>
</dbReference>
<dbReference type="InterPro" id="IPR029045">
    <property type="entry name" value="ClpP/crotonase-like_dom_sf"/>
</dbReference>
<evidence type="ECO:0000313" key="6">
    <source>
        <dbReference type="EMBL" id="KAJ0981279.1"/>
    </source>
</evidence>
<dbReference type="InterPro" id="IPR006176">
    <property type="entry name" value="3-OHacyl-CoA_DH_NAD-bd"/>
</dbReference>
<dbReference type="Proteomes" id="UP001085076">
    <property type="component" value="Miscellaneous, Linkage group lg02"/>
</dbReference>
<accession>A0A9D5CYF3</accession>
<comment type="similarity">
    <text evidence="4">Belongs to the enoyl-CoA hydratase/isomerase family.</text>
</comment>
<keyword evidence="3" id="KW-0511">Multifunctional enzyme</keyword>
<dbReference type="SUPFAM" id="SSF52096">
    <property type="entry name" value="ClpP/crotonase"/>
    <property type="match status" value="1"/>
</dbReference>
<dbReference type="GO" id="GO:0005777">
    <property type="term" value="C:peroxisome"/>
    <property type="evidence" value="ECO:0007669"/>
    <property type="project" value="TreeGrafter"/>
</dbReference>
<dbReference type="GO" id="GO:0006635">
    <property type="term" value="P:fatty acid beta-oxidation"/>
    <property type="evidence" value="ECO:0007669"/>
    <property type="project" value="TreeGrafter"/>
</dbReference>
<dbReference type="SUPFAM" id="SSF51735">
    <property type="entry name" value="NAD(P)-binding Rossmann-fold domains"/>
    <property type="match status" value="1"/>
</dbReference>
<keyword evidence="1" id="KW-0413">Isomerase</keyword>
<dbReference type="InterPro" id="IPR036291">
    <property type="entry name" value="NAD(P)-bd_dom_sf"/>
</dbReference>
<reference evidence="6" key="2">
    <citation type="journal article" date="2022" name="Hortic Res">
        <title>The genome of Dioscorea zingiberensis sheds light on the biosynthesis, origin and evolution of the medicinally important diosgenin saponins.</title>
        <authorList>
            <person name="Li Y."/>
            <person name="Tan C."/>
            <person name="Li Z."/>
            <person name="Guo J."/>
            <person name="Li S."/>
            <person name="Chen X."/>
            <person name="Wang C."/>
            <person name="Dai X."/>
            <person name="Yang H."/>
            <person name="Song W."/>
            <person name="Hou L."/>
            <person name="Xu J."/>
            <person name="Tong Z."/>
            <person name="Xu A."/>
            <person name="Yuan X."/>
            <person name="Wang W."/>
            <person name="Yang Q."/>
            <person name="Chen L."/>
            <person name="Sun Z."/>
            <person name="Wang K."/>
            <person name="Pan B."/>
            <person name="Chen J."/>
            <person name="Bao Y."/>
            <person name="Liu F."/>
            <person name="Qi X."/>
            <person name="Gang D.R."/>
            <person name="Wen J."/>
            <person name="Li J."/>
        </authorList>
    </citation>
    <scope>NUCLEOTIDE SEQUENCE</scope>
    <source>
        <strain evidence="6">Dzin_1.0</strain>
    </source>
</reference>
<evidence type="ECO:0000259" key="5">
    <source>
        <dbReference type="Pfam" id="PF02737"/>
    </source>
</evidence>
<proteinExistence type="inferred from homology"/>
<dbReference type="Gene3D" id="3.90.226.10">
    <property type="entry name" value="2-enoyl-CoA Hydratase, Chain A, domain 1"/>
    <property type="match status" value="1"/>
</dbReference>
<feature type="domain" description="3-hydroxyacyl-CoA dehydrogenase NAD binding" evidence="5">
    <location>
        <begin position="304"/>
        <end position="437"/>
    </location>
</feature>
<keyword evidence="2" id="KW-0456">Lyase</keyword>
<dbReference type="Pfam" id="PF02737">
    <property type="entry name" value="3HCDH_N"/>
    <property type="match status" value="1"/>
</dbReference>
<name>A0A9D5CYF3_9LILI</name>
<protein>
    <recommendedName>
        <fullName evidence="5">3-hydroxyacyl-CoA dehydrogenase NAD binding domain-containing protein</fullName>
    </recommendedName>
</protein>
<dbReference type="GO" id="GO:0003857">
    <property type="term" value="F:(3S)-3-hydroxyacyl-CoA dehydrogenase (NAD+) activity"/>
    <property type="evidence" value="ECO:0007669"/>
    <property type="project" value="TreeGrafter"/>
</dbReference>
<dbReference type="GO" id="GO:0016853">
    <property type="term" value="F:isomerase activity"/>
    <property type="evidence" value="ECO:0007669"/>
    <property type="project" value="UniProtKB-KW"/>
</dbReference>
<dbReference type="PANTHER" id="PTHR23309">
    <property type="entry name" value="3-HYDROXYACYL-COA DEHYROGENASE"/>
    <property type="match status" value="1"/>
</dbReference>
<dbReference type="EMBL" id="JAGGNH010000002">
    <property type="protein sequence ID" value="KAJ0981279.1"/>
    <property type="molecule type" value="Genomic_DNA"/>
</dbReference>
<dbReference type="PANTHER" id="PTHR23309:SF9">
    <property type="entry name" value="PEROXISOMAL FATTY ACID BETA-OXIDATION MULTIFUNCTIONAL PROTEIN MFP2"/>
    <property type="match status" value="1"/>
</dbReference>
<reference evidence="6" key="1">
    <citation type="submission" date="2021-03" db="EMBL/GenBank/DDBJ databases">
        <authorList>
            <person name="Li Z."/>
            <person name="Yang C."/>
        </authorList>
    </citation>
    <scope>NUCLEOTIDE SEQUENCE</scope>
    <source>
        <strain evidence="6">Dzin_1.0</strain>
        <tissue evidence="6">Leaf</tissue>
    </source>
</reference>
<dbReference type="GO" id="GO:0016829">
    <property type="term" value="F:lyase activity"/>
    <property type="evidence" value="ECO:0007669"/>
    <property type="project" value="UniProtKB-KW"/>
</dbReference>
<dbReference type="OrthoDB" id="1675330at2759"/>
<organism evidence="6 7">
    <name type="scientific">Dioscorea zingiberensis</name>
    <dbReference type="NCBI Taxonomy" id="325984"/>
    <lineage>
        <taxon>Eukaryota</taxon>
        <taxon>Viridiplantae</taxon>
        <taxon>Streptophyta</taxon>
        <taxon>Embryophyta</taxon>
        <taxon>Tracheophyta</taxon>
        <taxon>Spermatophyta</taxon>
        <taxon>Magnoliopsida</taxon>
        <taxon>Liliopsida</taxon>
        <taxon>Dioscoreales</taxon>
        <taxon>Dioscoreaceae</taxon>
        <taxon>Dioscorea</taxon>
    </lineage>
</organism>
<dbReference type="InterPro" id="IPR001753">
    <property type="entry name" value="Enoyl-CoA_hydra/iso"/>
</dbReference>
<dbReference type="AlphaFoldDB" id="A0A9D5CYF3"/>
<evidence type="ECO:0000313" key="7">
    <source>
        <dbReference type="Proteomes" id="UP001085076"/>
    </source>
</evidence>
<dbReference type="PROSITE" id="PS00166">
    <property type="entry name" value="ENOYL_COA_HYDRATASE"/>
    <property type="match status" value="1"/>
</dbReference>